<comment type="similarity">
    <text evidence="2">Belongs to the CTP synthase family.</text>
</comment>
<name>A0A7S0AZG8_9STRA</name>
<evidence type="ECO:0000256" key="10">
    <source>
        <dbReference type="SAM" id="MobiDB-lite"/>
    </source>
</evidence>
<evidence type="ECO:0000256" key="1">
    <source>
        <dbReference type="ARBA" id="ARBA00005171"/>
    </source>
</evidence>
<gene>
    <name evidence="12" type="ORF">MPOL1434_LOCUS9958</name>
</gene>
<organism evidence="12">
    <name type="scientific">Minutocellus polymorphus</name>
    <dbReference type="NCBI Taxonomy" id="265543"/>
    <lineage>
        <taxon>Eukaryota</taxon>
        <taxon>Sar</taxon>
        <taxon>Stramenopiles</taxon>
        <taxon>Ochrophyta</taxon>
        <taxon>Bacillariophyta</taxon>
        <taxon>Mediophyceae</taxon>
        <taxon>Cymatosirophycidae</taxon>
        <taxon>Cymatosirales</taxon>
        <taxon>Cymatosiraceae</taxon>
        <taxon>Minutocellus</taxon>
    </lineage>
</organism>
<keyword evidence="5" id="KW-0547">Nucleotide-binding</keyword>
<dbReference type="UniPathway" id="UPA00159">
    <property type="reaction ID" value="UER00277"/>
</dbReference>
<dbReference type="PROSITE" id="PS51273">
    <property type="entry name" value="GATASE_TYPE_1"/>
    <property type="match status" value="1"/>
</dbReference>
<feature type="domain" description="Glutamine amidotransferase" evidence="11">
    <location>
        <begin position="2"/>
        <end position="108"/>
    </location>
</feature>
<evidence type="ECO:0000256" key="7">
    <source>
        <dbReference type="ARBA" id="ARBA00022962"/>
    </source>
</evidence>
<keyword evidence="8" id="KW-0665">Pyrimidine biosynthesis</keyword>
<evidence type="ECO:0000256" key="2">
    <source>
        <dbReference type="ARBA" id="ARBA00007533"/>
    </source>
</evidence>
<keyword evidence="7" id="KW-0315">Glutamine amidotransferase</keyword>
<dbReference type="GO" id="GO:0042802">
    <property type="term" value="F:identical protein binding"/>
    <property type="evidence" value="ECO:0007669"/>
    <property type="project" value="TreeGrafter"/>
</dbReference>
<comment type="pathway">
    <text evidence="1">Pyrimidine metabolism; CTP biosynthesis via de novo pathway; CTP from UDP: step 2/2.</text>
</comment>
<dbReference type="SUPFAM" id="SSF52317">
    <property type="entry name" value="Class I glutamine amidotransferase-like"/>
    <property type="match status" value="1"/>
</dbReference>
<keyword evidence="6" id="KW-0067">ATP-binding</keyword>
<accession>A0A7S0AZG8</accession>
<keyword evidence="4" id="KW-0436">Ligase</keyword>
<proteinExistence type="inferred from homology"/>
<dbReference type="EC" id="6.3.4.2" evidence="3"/>
<evidence type="ECO:0000256" key="3">
    <source>
        <dbReference type="ARBA" id="ARBA00012291"/>
    </source>
</evidence>
<dbReference type="GO" id="GO:0019856">
    <property type="term" value="P:pyrimidine nucleobase biosynthetic process"/>
    <property type="evidence" value="ECO:0007669"/>
    <property type="project" value="TreeGrafter"/>
</dbReference>
<evidence type="ECO:0000256" key="4">
    <source>
        <dbReference type="ARBA" id="ARBA00022598"/>
    </source>
</evidence>
<evidence type="ECO:0000256" key="5">
    <source>
        <dbReference type="ARBA" id="ARBA00022741"/>
    </source>
</evidence>
<dbReference type="InterPro" id="IPR017926">
    <property type="entry name" value="GATASE"/>
</dbReference>
<reference evidence="12" key="1">
    <citation type="submission" date="2021-01" db="EMBL/GenBank/DDBJ databases">
        <authorList>
            <person name="Corre E."/>
            <person name="Pelletier E."/>
            <person name="Niang G."/>
            <person name="Scheremetjew M."/>
            <person name="Finn R."/>
            <person name="Kale V."/>
            <person name="Holt S."/>
            <person name="Cochrane G."/>
            <person name="Meng A."/>
            <person name="Brown T."/>
            <person name="Cohen L."/>
        </authorList>
    </citation>
    <scope>NUCLEOTIDE SEQUENCE</scope>
    <source>
        <strain evidence="12">CCMP3303</strain>
    </source>
</reference>
<comment type="catalytic activity">
    <reaction evidence="9">
        <text>UTP + L-glutamine + ATP + H2O = CTP + L-glutamate + ADP + phosphate + 2 H(+)</text>
        <dbReference type="Rhea" id="RHEA:26426"/>
        <dbReference type="ChEBI" id="CHEBI:15377"/>
        <dbReference type="ChEBI" id="CHEBI:15378"/>
        <dbReference type="ChEBI" id="CHEBI:29985"/>
        <dbReference type="ChEBI" id="CHEBI:30616"/>
        <dbReference type="ChEBI" id="CHEBI:37563"/>
        <dbReference type="ChEBI" id="CHEBI:43474"/>
        <dbReference type="ChEBI" id="CHEBI:46398"/>
        <dbReference type="ChEBI" id="CHEBI:58359"/>
        <dbReference type="ChEBI" id="CHEBI:456216"/>
        <dbReference type="EC" id="6.3.4.2"/>
    </reaction>
</comment>
<dbReference type="EMBL" id="HBEJ01017059">
    <property type="protein sequence ID" value="CAD8378292.1"/>
    <property type="molecule type" value="Transcribed_RNA"/>
</dbReference>
<feature type="compositionally biased region" description="Basic and acidic residues" evidence="10">
    <location>
        <begin position="8"/>
        <end position="21"/>
    </location>
</feature>
<dbReference type="Gene3D" id="3.40.50.880">
    <property type="match status" value="1"/>
</dbReference>
<dbReference type="InterPro" id="IPR029062">
    <property type="entry name" value="Class_I_gatase-like"/>
</dbReference>
<evidence type="ECO:0000256" key="6">
    <source>
        <dbReference type="ARBA" id="ARBA00022840"/>
    </source>
</evidence>
<dbReference type="PANTHER" id="PTHR11550:SF0">
    <property type="entry name" value="CTP SYNTHASE-RELATED"/>
    <property type="match status" value="1"/>
</dbReference>
<dbReference type="GO" id="GO:0005524">
    <property type="term" value="F:ATP binding"/>
    <property type="evidence" value="ECO:0007669"/>
    <property type="project" value="UniProtKB-KW"/>
</dbReference>
<evidence type="ECO:0000256" key="9">
    <source>
        <dbReference type="ARBA" id="ARBA00047781"/>
    </source>
</evidence>
<feature type="region of interest" description="Disordered" evidence="10">
    <location>
        <begin position="1"/>
        <end position="24"/>
    </location>
</feature>
<dbReference type="InterPro" id="IPR004468">
    <property type="entry name" value="CTP_synthase"/>
</dbReference>
<sequence>MGGTMRLGARDTKFTHQHEDGSMSTAQILYNGADTVSERHRHRYEVNPDRVDEIHSAGLKFVGRDTTGTRMEVAELPRSEHPYYVGCQYHPEFKSRPLKPSPPFHGLILAATGLLDAHVEKAKAAISS</sequence>
<evidence type="ECO:0000256" key="8">
    <source>
        <dbReference type="ARBA" id="ARBA00022975"/>
    </source>
</evidence>
<dbReference type="GO" id="GO:0044210">
    <property type="term" value="P:'de novo' CTP biosynthetic process"/>
    <property type="evidence" value="ECO:0007669"/>
    <property type="project" value="UniProtKB-UniPathway"/>
</dbReference>
<dbReference type="Pfam" id="PF00117">
    <property type="entry name" value="GATase"/>
    <property type="match status" value="1"/>
</dbReference>
<protein>
    <recommendedName>
        <fullName evidence="3">CTP synthase (glutamine hydrolyzing)</fullName>
        <ecNumber evidence="3">6.3.4.2</ecNumber>
    </recommendedName>
</protein>
<dbReference type="AlphaFoldDB" id="A0A7S0AZG8"/>
<evidence type="ECO:0000259" key="11">
    <source>
        <dbReference type="Pfam" id="PF00117"/>
    </source>
</evidence>
<dbReference type="PANTHER" id="PTHR11550">
    <property type="entry name" value="CTP SYNTHASE"/>
    <property type="match status" value="1"/>
</dbReference>
<dbReference type="GO" id="GO:0003883">
    <property type="term" value="F:CTP synthase activity"/>
    <property type="evidence" value="ECO:0007669"/>
    <property type="project" value="UniProtKB-EC"/>
</dbReference>
<evidence type="ECO:0000313" key="12">
    <source>
        <dbReference type="EMBL" id="CAD8378292.1"/>
    </source>
</evidence>